<dbReference type="Gene3D" id="3.40.50.1820">
    <property type="entry name" value="alpha/beta hydrolase"/>
    <property type="match status" value="1"/>
</dbReference>
<feature type="domain" description="AB hydrolase-1" evidence="1">
    <location>
        <begin position="38"/>
        <end position="306"/>
    </location>
</feature>
<dbReference type="Pfam" id="PF12697">
    <property type="entry name" value="Abhydrolase_6"/>
    <property type="match status" value="1"/>
</dbReference>
<proteinExistence type="predicted"/>
<evidence type="ECO:0000259" key="1">
    <source>
        <dbReference type="Pfam" id="PF12697"/>
    </source>
</evidence>
<dbReference type="PANTHER" id="PTHR43798:SF33">
    <property type="entry name" value="HYDROLASE, PUTATIVE (AFU_ORTHOLOGUE AFUA_2G14860)-RELATED"/>
    <property type="match status" value="1"/>
</dbReference>
<sequence>MADQDWNIGNKSGLVDVGTARLFVQVCGPDRKPDEPLVVIIQGMGSCASSWAAVTRLLQPYIRVLIYDRAGLGKSETSRLRPNMSNIVRELEQLLAVTRIGPPYLIVAHSWGGVLARQFIAQSALNHISGLVLVDANHERTLQVLDWRVFMDWIKAGGVNFGLALKTEERHQLPSKEWSAYQQDAARPEHIEQSKREYAEYALSFQLLASNDILHRAEPLLGASPIGILVGTNGRDLNMLFSAAISQGHGTPDEVAYFRKWVAEFGDIDFKLQSESTELSTNFTVIQGPENSGHDVHVTEPAAVAELVKSIMKSTESRDKHSDGAVEGCS</sequence>
<dbReference type="Proteomes" id="UP000664132">
    <property type="component" value="Unassembled WGS sequence"/>
</dbReference>
<accession>A0A8H7TBV5</accession>
<dbReference type="InterPro" id="IPR000073">
    <property type="entry name" value="AB_hydrolase_1"/>
</dbReference>
<reference evidence="2" key="1">
    <citation type="submission" date="2021-02" db="EMBL/GenBank/DDBJ databases">
        <title>Genome sequence Cadophora malorum strain M34.</title>
        <authorList>
            <person name="Stefanovic E."/>
            <person name="Vu D."/>
            <person name="Scully C."/>
            <person name="Dijksterhuis J."/>
            <person name="Roader J."/>
            <person name="Houbraken J."/>
        </authorList>
    </citation>
    <scope>NUCLEOTIDE SEQUENCE</scope>
    <source>
        <strain evidence="2">M34</strain>
    </source>
</reference>
<dbReference type="OrthoDB" id="294702at2759"/>
<name>A0A8H7TBV5_9HELO</name>
<keyword evidence="3" id="KW-1185">Reference proteome</keyword>
<protein>
    <recommendedName>
        <fullName evidence="1">AB hydrolase-1 domain-containing protein</fullName>
    </recommendedName>
</protein>
<gene>
    <name evidence="2" type="ORF">IFR04_010111</name>
</gene>
<dbReference type="EMBL" id="JAFJYH010000175">
    <property type="protein sequence ID" value="KAG4416782.1"/>
    <property type="molecule type" value="Genomic_DNA"/>
</dbReference>
<dbReference type="InterPro" id="IPR050266">
    <property type="entry name" value="AB_hydrolase_sf"/>
</dbReference>
<comment type="caution">
    <text evidence="2">The sequence shown here is derived from an EMBL/GenBank/DDBJ whole genome shotgun (WGS) entry which is preliminary data.</text>
</comment>
<dbReference type="GO" id="GO:0016020">
    <property type="term" value="C:membrane"/>
    <property type="evidence" value="ECO:0007669"/>
    <property type="project" value="TreeGrafter"/>
</dbReference>
<evidence type="ECO:0000313" key="2">
    <source>
        <dbReference type="EMBL" id="KAG4416782.1"/>
    </source>
</evidence>
<dbReference type="InterPro" id="IPR029058">
    <property type="entry name" value="AB_hydrolase_fold"/>
</dbReference>
<evidence type="ECO:0000313" key="3">
    <source>
        <dbReference type="Proteomes" id="UP000664132"/>
    </source>
</evidence>
<organism evidence="2 3">
    <name type="scientific">Cadophora malorum</name>
    <dbReference type="NCBI Taxonomy" id="108018"/>
    <lineage>
        <taxon>Eukaryota</taxon>
        <taxon>Fungi</taxon>
        <taxon>Dikarya</taxon>
        <taxon>Ascomycota</taxon>
        <taxon>Pezizomycotina</taxon>
        <taxon>Leotiomycetes</taxon>
        <taxon>Helotiales</taxon>
        <taxon>Ploettnerulaceae</taxon>
        <taxon>Cadophora</taxon>
    </lineage>
</organism>
<dbReference type="SUPFAM" id="SSF53474">
    <property type="entry name" value="alpha/beta-Hydrolases"/>
    <property type="match status" value="1"/>
</dbReference>
<dbReference type="PANTHER" id="PTHR43798">
    <property type="entry name" value="MONOACYLGLYCEROL LIPASE"/>
    <property type="match status" value="1"/>
</dbReference>
<dbReference type="AlphaFoldDB" id="A0A8H7TBV5"/>